<dbReference type="PANTHER" id="PTHR24198">
    <property type="entry name" value="ANKYRIN REPEAT AND PROTEIN KINASE DOMAIN-CONTAINING PROTEIN"/>
    <property type="match status" value="1"/>
</dbReference>
<dbReference type="SUPFAM" id="SSF56112">
    <property type="entry name" value="Protein kinase-like (PK-like)"/>
    <property type="match status" value="1"/>
</dbReference>
<dbReference type="EMBL" id="JAANBB010000030">
    <property type="protein sequence ID" value="KAF7554598.1"/>
    <property type="molecule type" value="Genomic_DNA"/>
</dbReference>
<dbReference type="Pfam" id="PF00069">
    <property type="entry name" value="Pkinase"/>
    <property type="match status" value="1"/>
</dbReference>
<dbReference type="Proteomes" id="UP000722485">
    <property type="component" value="Unassembled WGS sequence"/>
</dbReference>
<dbReference type="PROSITE" id="PS50297">
    <property type="entry name" value="ANK_REP_REGION"/>
    <property type="match status" value="3"/>
</dbReference>
<feature type="repeat" description="ANK" evidence="3">
    <location>
        <begin position="938"/>
        <end position="964"/>
    </location>
</feature>
<comment type="caution">
    <text evidence="5">The sequence shown here is derived from an EMBL/GenBank/DDBJ whole genome shotgun (WGS) entry which is preliminary data.</text>
</comment>
<dbReference type="Pfam" id="PF12796">
    <property type="entry name" value="Ank_2"/>
    <property type="match status" value="2"/>
</dbReference>
<keyword evidence="2 3" id="KW-0040">ANK repeat</keyword>
<feature type="repeat" description="ANK" evidence="3">
    <location>
        <begin position="831"/>
        <end position="863"/>
    </location>
</feature>
<gene>
    <name evidence="5" type="ORF">G7Z17_g2802</name>
</gene>
<sequence length="1063" mass="119403">MNTETESQGWDTRFADSVGERSEVAESQSSWKFEPGRILQEILIAVRHELPFIQPEFLEFNSRIGQGSSFEVNKELFKPANETTHFVAVKHIVLTPVDYSEESRAEMQAVSRRLASVMREVRVLTHPKLRSHSYLVAAIAWGWILSLWGENQPLIERRWFALDVAMGLRTLHDCNIVHGDVKPESVLVYDYPMVPNVDQGYERHHLAKLVDFGCALFEQDFACQDQYYLGSPKYNAPEICGRIRGGKNTEREEVSKFEQFKAADCYSFGLLLWETVKNGKSFIEPGWLNSGEDAADFLERVFQSNENALLDLAIEFFRHLQANSESIDEKESMSLVAVYPSNPTRSELFSYLNNWPNAQEQLNEVGVPPDAKSFQALQNTVSLCLQDKIWQRGSIHEIVNTLSQGAELLLLNKGPSYCKSTLNAVPFDAPPDASHQLTYAYGSEDMFKAIQRIHPPWYNLCEAANHIQRAVNDEQIPERRAQAHLQLAVMYHVGYGLAPDRSEVLRQLEAASENNEVARAIFSKVRVAFNGNERAQEKAEPALLSHITYKNPAILHDSILWRDELRDNSNPGDQSINLGSINVASFNIFAILGTPIHWAVMAGYADLVKAFIHIGANVNARNQWRRNHHDEVHPEYHPSLSPLDLAVACHFPQIVEILLDHGSEVYGGDWYWLHSPFHMIGYDRFPFARYMAHGQRYRAALQETLRILIDRGLDINVLDSHEETPLLVALKNLDLEPYVLEEMLSAGAVPGTNCEKEEGNIVMSVILGCAHRRFSGWKIPLLLPYVQDINTCTTGKWGLNALHYCATLDALPAVEALLRTPGINLNAESAFGATAVSLAAQRGSLDVLDFLISKGADIHKGETMGAAISAGKIDVVAMLINTGAGTTFQWVRGPETITLGILHYAVQRSWKRPSYVRICLDKCPQLHAQEVLDEYRDAGWTPLHEAAYYGDVEGVRALLEAGADPLKVQSNETLSGRKTPLELPSKTLEEATLMFDGKRLYDSHPRTKAEVDGVPKSEDDLRKVRRIEIRFMDCLAEIMDMLRGAELERRLDGLSCPSVAIVA</sequence>
<proteinExistence type="predicted"/>
<feature type="repeat" description="ANK" evidence="3">
    <location>
        <begin position="594"/>
        <end position="623"/>
    </location>
</feature>
<name>A0A9P5HH26_9HYPO</name>
<dbReference type="Gene3D" id="1.25.40.20">
    <property type="entry name" value="Ankyrin repeat-containing domain"/>
    <property type="match status" value="3"/>
</dbReference>
<dbReference type="InterPro" id="IPR036770">
    <property type="entry name" value="Ankyrin_rpt-contain_sf"/>
</dbReference>
<dbReference type="GO" id="GO:0004672">
    <property type="term" value="F:protein kinase activity"/>
    <property type="evidence" value="ECO:0007669"/>
    <property type="project" value="InterPro"/>
</dbReference>
<dbReference type="GO" id="GO:0005524">
    <property type="term" value="F:ATP binding"/>
    <property type="evidence" value="ECO:0007669"/>
    <property type="project" value="InterPro"/>
</dbReference>
<dbReference type="InterPro" id="IPR002110">
    <property type="entry name" value="Ankyrin_rpt"/>
</dbReference>
<keyword evidence="6" id="KW-1185">Reference proteome</keyword>
<dbReference type="OrthoDB" id="4062651at2759"/>
<dbReference type="SUPFAM" id="SSF48403">
    <property type="entry name" value="Ankyrin repeat"/>
    <property type="match status" value="1"/>
</dbReference>
<reference evidence="5" key="1">
    <citation type="submission" date="2020-03" db="EMBL/GenBank/DDBJ databases">
        <title>Draft Genome Sequence of Cylindrodendrum hubeiense.</title>
        <authorList>
            <person name="Buettner E."/>
            <person name="Kellner H."/>
        </authorList>
    </citation>
    <scope>NUCLEOTIDE SEQUENCE</scope>
    <source>
        <strain evidence="5">IHI 201604</strain>
    </source>
</reference>
<dbReference type="PROSITE" id="PS50011">
    <property type="entry name" value="PROTEIN_KINASE_DOM"/>
    <property type="match status" value="1"/>
</dbReference>
<dbReference type="PANTHER" id="PTHR24198:SF165">
    <property type="entry name" value="ANKYRIN REPEAT-CONTAINING PROTEIN-RELATED"/>
    <property type="match status" value="1"/>
</dbReference>
<dbReference type="SMART" id="SM00248">
    <property type="entry name" value="ANK"/>
    <property type="match status" value="7"/>
</dbReference>
<evidence type="ECO:0000256" key="2">
    <source>
        <dbReference type="ARBA" id="ARBA00023043"/>
    </source>
</evidence>
<protein>
    <recommendedName>
        <fullName evidence="4">Protein kinase domain-containing protein</fullName>
    </recommendedName>
</protein>
<evidence type="ECO:0000256" key="3">
    <source>
        <dbReference type="PROSITE-ProRule" id="PRU00023"/>
    </source>
</evidence>
<dbReference type="InterPro" id="IPR011009">
    <property type="entry name" value="Kinase-like_dom_sf"/>
</dbReference>
<evidence type="ECO:0000313" key="5">
    <source>
        <dbReference type="EMBL" id="KAF7554598.1"/>
    </source>
</evidence>
<dbReference type="SMART" id="SM00220">
    <property type="entry name" value="S_TKc"/>
    <property type="match status" value="1"/>
</dbReference>
<dbReference type="InterPro" id="IPR000719">
    <property type="entry name" value="Prot_kinase_dom"/>
</dbReference>
<feature type="domain" description="Protein kinase" evidence="4">
    <location>
        <begin position="58"/>
        <end position="409"/>
    </location>
</feature>
<keyword evidence="1" id="KW-0677">Repeat</keyword>
<evidence type="ECO:0000256" key="1">
    <source>
        <dbReference type="ARBA" id="ARBA00022737"/>
    </source>
</evidence>
<dbReference type="PROSITE" id="PS50088">
    <property type="entry name" value="ANK_REPEAT"/>
    <property type="match status" value="3"/>
</dbReference>
<dbReference type="AlphaFoldDB" id="A0A9P5HH26"/>
<evidence type="ECO:0000313" key="6">
    <source>
        <dbReference type="Proteomes" id="UP000722485"/>
    </source>
</evidence>
<dbReference type="Gene3D" id="1.10.510.10">
    <property type="entry name" value="Transferase(Phosphotransferase) domain 1"/>
    <property type="match status" value="1"/>
</dbReference>
<organism evidence="5 6">
    <name type="scientific">Cylindrodendrum hubeiense</name>
    <dbReference type="NCBI Taxonomy" id="595255"/>
    <lineage>
        <taxon>Eukaryota</taxon>
        <taxon>Fungi</taxon>
        <taxon>Dikarya</taxon>
        <taxon>Ascomycota</taxon>
        <taxon>Pezizomycotina</taxon>
        <taxon>Sordariomycetes</taxon>
        <taxon>Hypocreomycetidae</taxon>
        <taxon>Hypocreales</taxon>
        <taxon>Nectriaceae</taxon>
        <taxon>Cylindrodendrum</taxon>
    </lineage>
</organism>
<evidence type="ECO:0000259" key="4">
    <source>
        <dbReference type="PROSITE" id="PS50011"/>
    </source>
</evidence>
<accession>A0A9P5HH26</accession>
<dbReference type="Pfam" id="PF00023">
    <property type="entry name" value="Ank"/>
    <property type="match status" value="1"/>
</dbReference>